<reference evidence="1" key="1">
    <citation type="submission" date="2019-06" db="EMBL/GenBank/DDBJ databases">
        <authorList>
            <person name="Zheng W."/>
        </authorList>
    </citation>
    <scope>NUCLEOTIDE SEQUENCE</scope>
    <source>
        <strain evidence="1">QDHG01</strain>
    </source>
</reference>
<organism evidence="1 2">
    <name type="scientific">Halteria grandinella</name>
    <dbReference type="NCBI Taxonomy" id="5974"/>
    <lineage>
        <taxon>Eukaryota</taxon>
        <taxon>Sar</taxon>
        <taxon>Alveolata</taxon>
        <taxon>Ciliophora</taxon>
        <taxon>Intramacronucleata</taxon>
        <taxon>Spirotrichea</taxon>
        <taxon>Stichotrichia</taxon>
        <taxon>Sporadotrichida</taxon>
        <taxon>Halteriidae</taxon>
        <taxon>Halteria</taxon>
    </lineage>
</organism>
<proteinExistence type="predicted"/>
<accession>A0A8J8NMF0</accession>
<dbReference type="EMBL" id="RRYP01012302">
    <property type="protein sequence ID" value="TNV77205.1"/>
    <property type="molecule type" value="Genomic_DNA"/>
</dbReference>
<evidence type="ECO:0000313" key="1">
    <source>
        <dbReference type="EMBL" id="TNV77205.1"/>
    </source>
</evidence>
<name>A0A8J8NMF0_HALGN</name>
<dbReference type="Proteomes" id="UP000785679">
    <property type="component" value="Unassembled WGS sequence"/>
</dbReference>
<gene>
    <name evidence="1" type="ORF">FGO68_gene16049</name>
</gene>
<dbReference type="AlphaFoldDB" id="A0A8J8NMF0"/>
<comment type="caution">
    <text evidence="1">The sequence shown here is derived from an EMBL/GenBank/DDBJ whole genome shotgun (WGS) entry which is preliminary data.</text>
</comment>
<sequence length="116" mass="12837">MDGVNLADPQILVRVTRAVLVELLWHRKALVHRSLILTDVFNLTNVLAVEMILTSQEYIVSDLDLSPGPLVSARSLQCANWGLHGAWALVVHSQIIVESPLIVCWHVHSSQASNII</sequence>
<evidence type="ECO:0000313" key="2">
    <source>
        <dbReference type="Proteomes" id="UP000785679"/>
    </source>
</evidence>
<protein>
    <submittedName>
        <fullName evidence="1">Uncharacterized protein</fullName>
    </submittedName>
</protein>
<keyword evidence="2" id="KW-1185">Reference proteome</keyword>